<dbReference type="RefSeq" id="WP_014110645.1">
    <property type="nucleotide sequence ID" value="NC_016041.1"/>
</dbReference>
<protein>
    <submittedName>
        <fullName evidence="2">Uncharacterized protein</fullName>
    </submittedName>
</protein>
<organism evidence="2 3">
    <name type="scientific">Glaciecola nitratireducens (strain JCM 12485 / KCTC 12276 / FR1064)</name>
    <dbReference type="NCBI Taxonomy" id="1085623"/>
    <lineage>
        <taxon>Bacteria</taxon>
        <taxon>Pseudomonadati</taxon>
        <taxon>Pseudomonadota</taxon>
        <taxon>Gammaproteobacteria</taxon>
        <taxon>Alteromonadales</taxon>
        <taxon>Alteromonadaceae</taxon>
        <taxon>Brumicola</taxon>
    </lineage>
</organism>
<gene>
    <name evidence="2" type="ordered locus">GNIT_3680</name>
</gene>
<dbReference type="EMBL" id="CP003060">
    <property type="protein sequence ID" value="AEP31774.1"/>
    <property type="molecule type" value="Genomic_DNA"/>
</dbReference>
<feature type="transmembrane region" description="Helical" evidence="1">
    <location>
        <begin position="58"/>
        <end position="77"/>
    </location>
</feature>
<dbReference type="Proteomes" id="UP000009282">
    <property type="component" value="Chromosome"/>
</dbReference>
<reference evidence="2 3" key="1">
    <citation type="journal article" date="2011" name="J. Bacteriol.">
        <title>Complete genome sequence of seawater bacterium Glaciecola nitratireducens FR1064T.</title>
        <authorList>
            <person name="Bian F."/>
            <person name="Qin Q.L."/>
            <person name="Xie B.B."/>
            <person name="Shu Y.L."/>
            <person name="Zhang X.Y."/>
            <person name="Yu Y."/>
            <person name="Chen B."/>
            <person name="Chen X.L."/>
            <person name="Zhou B.C."/>
            <person name="Zhang Y.Z."/>
        </authorList>
    </citation>
    <scope>NUCLEOTIDE SEQUENCE [LARGE SCALE GENOMIC DNA]</scope>
    <source>
        <strain evidence="3">JCM 12485 / KCTC 12276 / FR1064</strain>
    </source>
</reference>
<dbReference type="KEGG" id="gni:GNIT_3680"/>
<keyword evidence="1" id="KW-1133">Transmembrane helix</keyword>
<evidence type="ECO:0000256" key="1">
    <source>
        <dbReference type="SAM" id="Phobius"/>
    </source>
</evidence>
<evidence type="ECO:0000313" key="3">
    <source>
        <dbReference type="Proteomes" id="UP000009282"/>
    </source>
</evidence>
<name>G4QNH0_GLANF</name>
<dbReference type="STRING" id="1085623.GNIT_3680"/>
<dbReference type="HOGENOM" id="CLU_2382052_0_0_6"/>
<keyword evidence="1" id="KW-0472">Membrane</keyword>
<proteinExistence type="predicted"/>
<accession>G4QNH0</accession>
<keyword evidence="3" id="KW-1185">Reference proteome</keyword>
<sequence length="94" mass="10644">MSIKNSQDVDGLISLQKNKRIVKIEKEIIRLYYMPAFSFFCMLTYIGFVYFIDGGSSWLLTSIFFAGFIAGIGQAAMRRVDLSIELSELKSSGR</sequence>
<dbReference type="AlphaFoldDB" id="G4QNH0"/>
<evidence type="ECO:0000313" key="2">
    <source>
        <dbReference type="EMBL" id="AEP31774.1"/>
    </source>
</evidence>
<feature type="transmembrane region" description="Helical" evidence="1">
    <location>
        <begin position="31"/>
        <end position="52"/>
    </location>
</feature>
<dbReference type="OrthoDB" id="10003239at2"/>
<keyword evidence="1" id="KW-0812">Transmembrane</keyword>